<dbReference type="AlphaFoldDB" id="A0A9X0BCZ5"/>
<accession>A0A9X0BCZ5</accession>
<feature type="compositionally biased region" description="Basic residues" evidence="1">
    <location>
        <begin position="201"/>
        <end position="221"/>
    </location>
</feature>
<sequence>MYSQDRPRYSRTVSRIAAGEYDAYQERISAESLGCLLSDHAQQNLIQQQMAEMETIQRVIQREKHYFEFRHKKARRFDCDNPEDSDTEYALFPTNNNEVWGSGVNSDISINTPPYGIPYDSEQPFGSPDRPDERMTSAPVTPVQVHKYPHPVHKAVSSMSGDLELDLSFHKEDTSEATSIAEQPPTVEVSPPTPPVDATIPKKKKKKAKRKPRHTGKKAKARAAAAAAAAEYGVSSEKSDDYENTVVQAENISASSDIANRIEAKLPEKPVTYTPSSSSVPEKDSLNSRQPSSEIDFLTAAKHDLAQLGPGIILVIDREGNENRTSQHMNKLDTTAVTEILKEAWELQDACFADDEQSPEDIAPIVNRYTLRNWILHIQTLSVTPTPFARGSRLVDFTGARWAVVVGIAHCLSEVVVVPMHR</sequence>
<reference evidence="2" key="1">
    <citation type="submission" date="2022-12" db="EMBL/GenBank/DDBJ databases">
        <authorList>
            <person name="Petersen C."/>
        </authorList>
    </citation>
    <scope>NUCLEOTIDE SEQUENCE</scope>
    <source>
        <strain evidence="2">IBT 29677</strain>
    </source>
</reference>
<dbReference type="EMBL" id="JAPZBU010000004">
    <property type="protein sequence ID" value="KAJ5408029.1"/>
    <property type="molecule type" value="Genomic_DNA"/>
</dbReference>
<evidence type="ECO:0000313" key="3">
    <source>
        <dbReference type="Proteomes" id="UP001147747"/>
    </source>
</evidence>
<proteinExistence type="predicted"/>
<organism evidence="2 3">
    <name type="scientific">Penicillium cosmopolitanum</name>
    <dbReference type="NCBI Taxonomy" id="1131564"/>
    <lineage>
        <taxon>Eukaryota</taxon>
        <taxon>Fungi</taxon>
        <taxon>Dikarya</taxon>
        <taxon>Ascomycota</taxon>
        <taxon>Pezizomycotina</taxon>
        <taxon>Eurotiomycetes</taxon>
        <taxon>Eurotiomycetidae</taxon>
        <taxon>Eurotiales</taxon>
        <taxon>Aspergillaceae</taxon>
        <taxon>Penicillium</taxon>
    </lineage>
</organism>
<dbReference type="Proteomes" id="UP001147747">
    <property type="component" value="Unassembled WGS sequence"/>
</dbReference>
<name>A0A9X0BCZ5_9EURO</name>
<dbReference type="OrthoDB" id="4365838at2759"/>
<feature type="region of interest" description="Disordered" evidence="1">
    <location>
        <begin position="266"/>
        <end position="291"/>
    </location>
</feature>
<gene>
    <name evidence="2" type="ORF">N7509_001912</name>
</gene>
<keyword evidence="3" id="KW-1185">Reference proteome</keyword>
<feature type="region of interest" description="Disordered" evidence="1">
    <location>
        <begin position="172"/>
        <end position="224"/>
    </location>
</feature>
<reference evidence="2" key="2">
    <citation type="journal article" date="2023" name="IMA Fungus">
        <title>Comparative genomic study of the Penicillium genus elucidates a diverse pangenome and 15 lateral gene transfer events.</title>
        <authorList>
            <person name="Petersen C."/>
            <person name="Sorensen T."/>
            <person name="Nielsen M.R."/>
            <person name="Sondergaard T.E."/>
            <person name="Sorensen J.L."/>
            <person name="Fitzpatrick D.A."/>
            <person name="Frisvad J.C."/>
            <person name="Nielsen K.L."/>
        </authorList>
    </citation>
    <scope>NUCLEOTIDE SEQUENCE</scope>
    <source>
        <strain evidence="2">IBT 29677</strain>
    </source>
</reference>
<comment type="caution">
    <text evidence="2">The sequence shown here is derived from an EMBL/GenBank/DDBJ whole genome shotgun (WGS) entry which is preliminary data.</text>
</comment>
<evidence type="ECO:0000256" key="1">
    <source>
        <dbReference type="SAM" id="MobiDB-lite"/>
    </source>
</evidence>
<dbReference type="GeneID" id="81365529"/>
<evidence type="ECO:0000313" key="2">
    <source>
        <dbReference type="EMBL" id="KAJ5408029.1"/>
    </source>
</evidence>
<dbReference type="RefSeq" id="XP_056492344.1">
    <property type="nucleotide sequence ID" value="XM_056626549.1"/>
</dbReference>
<protein>
    <submittedName>
        <fullName evidence="2">Uncharacterized protein</fullName>
    </submittedName>
</protein>